<organism evidence="3 4">
    <name type="scientific">Phialocephala subalpina</name>
    <dbReference type="NCBI Taxonomy" id="576137"/>
    <lineage>
        <taxon>Eukaryota</taxon>
        <taxon>Fungi</taxon>
        <taxon>Dikarya</taxon>
        <taxon>Ascomycota</taxon>
        <taxon>Pezizomycotina</taxon>
        <taxon>Leotiomycetes</taxon>
        <taxon>Helotiales</taxon>
        <taxon>Mollisiaceae</taxon>
        <taxon>Phialocephala</taxon>
        <taxon>Phialocephala fortinii species complex</taxon>
    </lineage>
</organism>
<dbReference type="EMBL" id="FJOG01000033">
    <property type="protein sequence ID" value="CZR65822.1"/>
    <property type="molecule type" value="Genomic_DNA"/>
</dbReference>
<evidence type="ECO:0000313" key="3">
    <source>
        <dbReference type="EMBL" id="CZR65822.1"/>
    </source>
</evidence>
<proteinExistence type="predicted"/>
<dbReference type="GO" id="GO:0005524">
    <property type="term" value="F:ATP binding"/>
    <property type="evidence" value="ECO:0007669"/>
    <property type="project" value="InterPro"/>
</dbReference>
<dbReference type="InterPro" id="IPR027417">
    <property type="entry name" value="P-loop_NTPase"/>
</dbReference>
<feature type="domain" description="AAA+ ATPase" evidence="2">
    <location>
        <begin position="386"/>
        <end position="513"/>
    </location>
</feature>
<dbReference type="InterPro" id="IPR054289">
    <property type="entry name" value="DUF7025"/>
</dbReference>
<dbReference type="GO" id="GO:0016887">
    <property type="term" value="F:ATP hydrolysis activity"/>
    <property type="evidence" value="ECO:0007669"/>
    <property type="project" value="InterPro"/>
</dbReference>
<accession>A0A1L7XLB0</accession>
<evidence type="ECO:0000256" key="1">
    <source>
        <dbReference type="SAM" id="MobiDB-lite"/>
    </source>
</evidence>
<dbReference type="Proteomes" id="UP000184330">
    <property type="component" value="Unassembled WGS sequence"/>
</dbReference>
<dbReference type="AlphaFoldDB" id="A0A1L7XLB0"/>
<dbReference type="STRING" id="576137.A0A1L7XLB0"/>
<name>A0A1L7XLB0_9HELO</name>
<evidence type="ECO:0000313" key="4">
    <source>
        <dbReference type="Proteomes" id="UP000184330"/>
    </source>
</evidence>
<gene>
    <name evidence="3" type="ORF">PAC_15722</name>
</gene>
<dbReference type="PANTHER" id="PTHR46411">
    <property type="entry name" value="FAMILY ATPASE, PUTATIVE-RELATED"/>
    <property type="match status" value="1"/>
</dbReference>
<dbReference type="SUPFAM" id="SSF52540">
    <property type="entry name" value="P-loop containing nucleoside triphosphate hydrolases"/>
    <property type="match status" value="1"/>
</dbReference>
<sequence length="594" mass="65967">MAKTVPSLPHAQDSEDSDIEADDSPLIVDTVPNTTDMSPPPPIAIPQVEPGTIPEIKDVYKGKASCPCCITWSAEPQKKITTAAATDTSGYAILARQTEGHGDFGRELKLHSMVIQSDLIKEVLNEVLKGYPGITTGLEHLTVEAPFAAFYHRWAELTEAYEASTGKTREHLTLLINLLEVEFEGMHKMVADLLKNGVIEYKYIWAVFQPGEHIYTTTQGQDAVMLLESGLPYDETQYGGNRASNPKNIETNIYVPHRGPPPPPPPHGFAGGPPHIIHRPPPPPPCRYDDDGNPIIQKKQRPDESELASLSDEDLLICVPFVRGYSFKSKEWVYLNIDNLRPVQWTEDLFSNLVLPTEEKDLLLALAKSHSQSTSHFDDFVIGKGKGMIVLLDGPPGVGKTLTAESVAEEMRAPLYTMSAGELGTQADCVEEKLGNILEMATMWNAILLIDEADIFLEQRGTGELERNELVAIFLRHLEYFKGVMILTTNRIETMDLAFDSRVDIRLHYPALDAGARRSVWLNFVRKSASIDEEGLENGGFSDDELDQLAQLELNGRQIKSAMKTAHLLASGKEEITRFEHVRTVLRITRGQIV</sequence>
<dbReference type="PANTHER" id="PTHR46411:SF3">
    <property type="entry name" value="AAA+ ATPASE DOMAIN-CONTAINING PROTEIN"/>
    <property type="match status" value="1"/>
</dbReference>
<evidence type="ECO:0000259" key="2">
    <source>
        <dbReference type="SMART" id="SM00382"/>
    </source>
</evidence>
<dbReference type="Pfam" id="PF00004">
    <property type="entry name" value="AAA"/>
    <property type="match status" value="1"/>
</dbReference>
<dbReference type="CDD" id="cd19481">
    <property type="entry name" value="RecA-like_protease"/>
    <property type="match status" value="1"/>
</dbReference>
<dbReference type="Pfam" id="PF22942">
    <property type="entry name" value="DUF7025"/>
    <property type="match status" value="1"/>
</dbReference>
<reference evidence="3 4" key="1">
    <citation type="submission" date="2016-03" db="EMBL/GenBank/DDBJ databases">
        <authorList>
            <person name="Ploux O."/>
        </authorList>
    </citation>
    <scope>NUCLEOTIDE SEQUENCE [LARGE SCALE GENOMIC DNA]</scope>
    <source>
        <strain evidence="3 4">UAMH 11012</strain>
    </source>
</reference>
<dbReference type="InterPro" id="IPR003959">
    <property type="entry name" value="ATPase_AAA_core"/>
</dbReference>
<dbReference type="Gene3D" id="3.40.50.300">
    <property type="entry name" value="P-loop containing nucleotide triphosphate hydrolases"/>
    <property type="match status" value="1"/>
</dbReference>
<protein>
    <submittedName>
        <fullName evidence="3">Related to AAA family ATPase</fullName>
    </submittedName>
</protein>
<keyword evidence="4" id="KW-1185">Reference proteome</keyword>
<dbReference type="SMART" id="SM00382">
    <property type="entry name" value="AAA"/>
    <property type="match status" value="1"/>
</dbReference>
<feature type="region of interest" description="Disordered" evidence="1">
    <location>
        <begin position="1"/>
        <end position="22"/>
    </location>
</feature>
<dbReference type="OrthoDB" id="10042665at2759"/>
<dbReference type="InterPro" id="IPR003593">
    <property type="entry name" value="AAA+_ATPase"/>
</dbReference>